<dbReference type="SUPFAM" id="SSF116734">
    <property type="entry name" value="DNA methylase specificity domain"/>
    <property type="match status" value="2"/>
</dbReference>
<dbReference type="CDD" id="cd17260">
    <property type="entry name" value="RMtype1_S_EcoEI-TRD1-CR1_like"/>
    <property type="match status" value="1"/>
</dbReference>
<dbReference type="GO" id="GO:0009035">
    <property type="term" value="F:type I site-specific deoxyribonuclease activity"/>
    <property type="evidence" value="ECO:0007669"/>
    <property type="project" value="UniProtKB-EC"/>
</dbReference>
<evidence type="ECO:0000313" key="8">
    <source>
        <dbReference type="Proteomes" id="UP000064525"/>
    </source>
</evidence>
<dbReference type="Gene3D" id="1.10.287.1120">
    <property type="entry name" value="Bipartite methylase S protein"/>
    <property type="match status" value="1"/>
</dbReference>
<keyword evidence="3" id="KW-0238">DNA-binding</keyword>
<dbReference type="Pfam" id="PF01420">
    <property type="entry name" value="Methylase_S"/>
    <property type="match status" value="2"/>
</dbReference>
<dbReference type="EMBL" id="LN907858">
    <property type="protein sequence ID" value="CUU39599.1"/>
    <property type="molecule type" value="Genomic_DNA"/>
</dbReference>
<dbReference type="KEGG" id="hty:BN2458_PEG0713"/>
<reference evidence="5" key="2">
    <citation type="submission" date="2015-11" db="EMBL/GenBank/DDBJ databases">
        <authorList>
            <person name="Zhang Y."/>
            <person name="Guo Z."/>
        </authorList>
    </citation>
    <scope>NUCLEOTIDE SEQUENCE</scope>
    <source>
        <strain evidence="5">1</strain>
    </source>
</reference>
<dbReference type="CDD" id="cd17291">
    <property type="entry name" value="RMtype1_S_MgeORF438P-TRD-CR_like"/>
    <property type="match status" value="1"/>
</dbReference>
<reference evidence="8" key="3">
    <citation type="submission" date="2015-11" db="EMBL/GenBank/DDBJ databases">
        <authorList>
            <person name="Anvar S.Y."/>
        </authorList>
    </citation>
    <scope>NUCLEOTIDE SEQUENCE [LARGE SCALE GENOMIC DNA]</scope>
</reference>
<dbReference type="GO" id="GO:0009307">
    <property type="term" value="P:DNA restriction-modification system"/>
    <property type="evidence" value="ECO:0007669"/>
    <property type="project" value="UniProtKB-KW"/>
</dbReference>
<dbReference type="EC" id="3.1.21.3" evidence="5"/>
<feature type="domain" description="Type I restriction modification DNA specificity" evidence="4">
    <location>
        <begin position="198"/>
        <end position="320"/>
    </location>
</feature>
<dbReference type="GO" id="GO:0003677">
    <property type="term" value="F:DNA binding"/>
    <property type="evidence" value="ECO:0007669"/>
    <property type="project" value="UniProtKB-KW"/>
</dbReference>
<accession>A0A0S4PTJ0</accession>
<dbReference type="RefSeq" id="WP_064504553.1">
    <property type="nucleotide sequence ID" value="NZ_CAOMJD010000018.1"/>
</dbReference>
<evidence type="ECO:0000313" key="5">
    <source>
        <dbReference type="EMBL" id="CUU39599.1"/>
    </source>
</evidence>
<name>A0A0S4PTJ0_9HELI</name>
<keyword evidence="2" id="KW-0680">Restriction system</keyword>
<evidence type="ECO:0000256" key="1">
    <source>
        <dbReference type="ARBA" id="ARBA00010923"/>
    </source>
</evidence>
<evidence type="ECO:0000256" key="2">
    <source>
        <dbReference type="ARBA" id="ARBA00022747"/>
    </source>
</evidence>
<evidence type="ECO:0000313" key="7">
    <source>
        <dbReference type="Proteomes" id="UP000029925"/>
    </source>
</evidence>
<dbReference type="GeneID" id="78152219"/>
<dbReference type="Proteomes" id="UP000064525">
    <property type="component" value="Chromosome I"/>
</dbReference>
<keyword evidence="6" id="KW-0540">Nuclease</keyword>
<dbReference type="InterPro" id="IPR052021">
    <property type="entry name" value="Type-I_RS_S_subunit"/>
</dbReference>
<dbReference type="STRING" id="76936.BN2458_PEG0713"/>
<keyword evidence="7" id="KW-1185">Reference proteome</keyword>
<evidence type="ECO:0000313" key="6">
    <source>
        <dbReference type="EMBL" id="TLD78102.1"/>
    </source>
</evidence>
<proteinExistence type="inferred from homology"/>
<evidence type="ECO:0000256" key="3">
    <source>
        <dbReference type="ARBA" id="ARBA00023125"/>
    </source>
</evidence>
<dbReference type="InterPro" id="IPR000055">
    <property type="entry name" value="Restrct_endonuc_typeI_TRD"/>
</dbReference>
<sequence length="375" mass="43157">MNKTTWKRVKLGEVAEINPLESIKKNTLAKKVSMDNLEPFNKKIYSFSMESFKGGSKFKNGDTLLARITPCLENGKTAFVDFLENNEIAFGSTEFIILREKENISDKHFLYYLARSENFRETAIKSMTGSSGRERVQIEVIRDYEFSLPPLETQHKIAEILSSLDDKIDLLHRQNKTLESLTLTLFRHTFIDNPKRNEWEMGKLGDYVIPKKGKNITQKNAISGVYPVIAGGLEPAYYHNQSNTESPVITISASGANAGFINIHYCPVWSSDSSYIDSTITPYVYFSYLFLKHNQNILYDKQEGSAQPHIYPSHIMELEMPHYPKDLIETLESQTKSMFDKISHNMREILNLQSMRDMLLAKILNEDSQLRRKEQ</sequence>
<keyword evidence="5" id="KW-0378">Hydrolase</keyword>
<dbReference type="OrthoDB" id="5323932at2"/>
<protein>
    <submittedName>
        <fullName evidence="6">Restriction endonuclease subunit S</fullName>
    </submittedName>
    <submittedName>
        <fullName evidence="5">Type I restriction-modification system, specificity subunit S</fullName>
        <ecNumber evidence="5">3.1.21.3</ecNumber>
    </submittedName>
</protein>
<keyword evidence="6" id="KW-0255">Endonuclease</keyword>
<dbReference type="PANTHER" id="PTHR30408">
    <property type="entry name" value="TYPE-1 RESTRICTION ENZYME ECOKI SPECIFICITY PROTEIN"/>
    <property type="match status" value="1"/>
</dbReference>
<gene>
    <name evidence="5" type="ORF">BN2458_PEG0713</name>
    <name evidence="6" type="ORF">LS75_007895</name>
</gene>
<dbReference type="REBASE" id="132233">
    <property type="entry name" value="S.Hty1ORF707P"/>
</dbReference>
<dbReference type="EMBL" id="JRPF02000010">
    <property type="protein sequence ID" value="TLD78102.1"/>
    <property type="molecule type" value="Genomic_DNA"/>
</dbReference>
<organism evidence="5 8">
    <name type="scientific">Helicobacter typhlonius</name>
    <dbReference type="NCBI Taxonomy" id="76936"/>
    <lineage>
        <taxon>Bacteria</taxon>
        <taxon>Pseudomonadati</taxon>
        <taxon>Campylobacterota</taxon>
        <taxon>Epsilonproteobacteria</taxon>
        <taxon>Campylobacterales</taxon>
        <taxon>Helicobacteraceae</taxon>
        <taxon>Helicobacter</taxon>
    </lineage>
</organism>
<dbReference type="AlphaFoldDB" id="A0A0S4PTJ0"/>
<reference evidence="6 7" key="1">
    <citation type="journal article" date="2014" name="Genome Announc.">
        <title>Draft genome sequences of eight enterohepatic helicobacter species isolated from both laboratory and wild rodents.</title>
        <authorList>
            <person name="Sheh A."/>
            <person name="Shen Z."/>
            <person name="Fox J.G."/>
        </authorList>
    </citation>
    <scope>NUCLEOTIDE SEQUENCE [LARGE SCALE GENOMIC DNA]</scope>
    <source>
        <strain evidence="6 7">MIT 98-6810</strain>
    </source>
</reference>
<dbReference type="PANTHER" id="PTHR30408:SF13">
    <property type="entry name" value="TYPE I RESTRICTION ENZYME HINDI SPECIFICITY SUBUNIT"/>
    <property type="match status" value="1"/>
</dbReference>
<comment type="similarity">
    <text evidence="1">Belongs to the type-I restriction system S methylase family.</text>
</comment>
<dbReference type="InterPro" id="IPR044946">
    <property type="entry name" value="Restrct_endonuc_typeI_TRD_sf"/>
</dbReference>
<dbReference type="PATRIC" id="fig|76936.10.peg.698"/>
<feature type="domain" description="Type I restriction modification DNA specificity" evidence="4">
    <location>
        <begin position="5"/>
        <end position="179"/>
    </location>
</feature>
<evidence type="ECO:0000259" key="4">
    <source>
        <dbReference type="Pfam" id="PF01420"/>
    </source>
</evidence>
<dbReference type="Proteomes" id="UP000029925">
    <property type="component" value="Unassembled WGS sequence"/>
</dbReference>
<dbReference type="Gene3D" id="3.90.220.20">
    <property type="entry name" value="DNA methylase specificity domains"/>
    <property type="match status" value="2"/>
</dbReference>